<feature type="compositionally biased region" description="Basic and acidic residues" evidence="1">
    <location>
        <begin position="65"/>
        <end position="84"/>
    </location>
</feature>
<keyword evidence="4" id="KW-1185">Reference proteome</keyword>
<dbReference type="EMBL" id="FNFH01000002">
    <property type="protein sequence ID" value="SDJ81626.1"/>
    <property type="molecule type" value="Genomic_DNA"/>
</dbReference>
<keyword evidence="2" id="KW-0472">Membrane</keyword>
<sequence>MDILRQIAVVLGAVAFLAVCWWAFSPKRRKRFEEDAKLPFADEELSRRSAEAADEQDTEENSAAGDRHDPATPPADKNKGQDEK</sequence>
<protein>
    <submittedName>
        <fullName evidence="3">Cbb3-type cytochrome oxidase component FixQ</fullName>
    </submittedName>
</protein>
<dbReference type="Pfam" id="PF05545">
    <property type="entry name" value="FixQ"/>
    <property type="match status" value="1"/>
</dbReference>
<keyword evidence="2" id="KW-0812">Transmembrane</keyword>
<accession>A0A1G8WU92</accession>
<evidence type="ECO:0000313" key="3">
    <source>
        <dbReference type="EMBL" id="SDJ81626.1"/>
    </source>
</evidence>
<organism evidence="3 4">
    <name type="scientific">Microbulbifer yueqingensis</name>
    <dbReference type="NCBI Taxonomy" id="658219"/>
    <lineage>
        <taxon>Bacteria</taxon>
        <taxon>Pseudomonadati</taxon>
        <taxon>Pseudomonadota</taxon>
        <taxon>Gammaproteobacteria</taxon>
        <taxon>Cellvibrionales</taxon>
        <taxon>Microbulbiferaceae</taxon>
        <taxon>Microbulbifer</taxon>
    </lineage>
</organism>
<dbReference type="CDD" id="cd01324">
    <property type="entry name" value="cbb3_Oxidase_CcoQ"/>
    <property type="match status" value="1"/>
</dbReference>
<feature type="transmembrane region" description="Helical" evidence="2">
    <location>
        <begin position="6"/>
        <end position="24"/>
    </location>
</feature>
<reference evidence="4" key="1">
    <citation type="submission" date="2016-10" db="EMBL/GenBank/DDBJ databases">
        <authorList>
            <person name="Varghese N."/>
            <person name="Submissions S."/>
        </authorList>
    </citation>
    <scope>NUCLEOTIDE SEQUENCE [LARGE SCALE GENOMIC DNA]</scope>
    <source>
        <strain evidence="4">CGMCC 1.10658</strain>
    </source>
</reference>
<dbReference type="InterPro" id="IPR008621">
    <property type="entry name" value="Cbb3-typ_cyt_oxidase_comp"/>
</dbReference>
<dbReference type="STRING" id="658219.SAMN05216212_0852"/>
<evidence type="ECO:0000313" key="4">
    <source>
        <dbReference type="Proteomes" id="UP000199305"/>
    </source>
</evidence>
<evidence type="ECO:0000256" key="2">
    <source>
        <dbReference type="SAM" id="Phobius"/>
    </source>
</evidence>
<name>A0A1G8WU92_9GAMM</name>
<dbReference type="OrthoDB" id="6402501at2"/>
<feature type="region of interest" description="Disordered" evidence="1">
    <location>
        <begin position="43"/>
        <end position="84"/>
    </location>
</feature>
<gene>
    <name evidence="3" type="ORF">SAMN05216212_0852</name>
</gene>
<dbReference type="RefSeq" id="WP_091508956.1">
    <property type="nucleotide sequence ID" value="NZ_FNFH01000002.1"/>
</dbReference>
<proteinExistence type="predicted"/>
<keyword evidence="2" id="KW-1133">Transmembrane helix</keyword>
<dbReference type="Proteomes" id="UP000199305">
    <property type="component" value="Unassembled WGS sequence"/>
</dbReference>
<evidence type="ECO:0000256" key="1">
    <source>
        <dbReference type="SAM" id="MobiDB-lite"/>
    </source>
</evidence>
<dbReference type="AlphaFoldDB" id="A0A1G8WU92"/>